<evidence type="ECO:0000256" key="1">
    <source>
        <dbReference type="SAM" id="MobiDB-lite"/>
    </source>
</evidence>
<gene>
    <name evidence="5" type="ORF">PECM_006761</name>
</gene>
<evidence type="ECO:0008006" key="7">
    <source>
        <dbReference type="Google" id="ProtNLM"/>
    </source>
</evidence>
<dbReference type="GO" id="GO:0006113">
    <property type="term" value="P:fermentation"/>
    <property type="evidence" value="ECO:0007669"/>
    <property type="project" value="InterPro"/>
</dbReference>
<dbReference type="InterPro" id="IPR029636">
    <property type="entry name" value="Csf1"/>
</dbReference>
<feature type="region of interest" description="Disordered" evidence="1">
    <location>
        <begin position="2526"/>
        <end position="2547"/>
    </location>
</feature>
<proteinExistence type="predicted"/>
<dbReference type="InterPro" id="IPR048636">
    <property type="entry name" value="Csf1_N"/>
</dbReference>
<feature type="region of interest" description="Disordered" evidence="1">
    <location>
        <begin position="193"/>
        <end position="252"/>
    </location>
</feature>
<name>A0A8J8W0K5_9EURO</name>
<feature type="region of interest" description="Disordered" evidence="1">
    <location>
        <begin position="549"/>
        <end position="582"/>
    </location>
</feature>
<evidence type="ECO:0000313" key="6">
    <source>
        <dbReference type="Proteomes" id="UP000631181"/>
    </source>
</evidence>
<protein>
    <recommendedName>
        <fullName evidence="7">Fermentation associated protein</fullName>
    </recommendedName>
</protein>
<feature type="transmembrane region" description="Helical" evidence="2">
    <location>
        <begin position="20"/>
        <end position="39"/>
    </location>
</feature>
<dbReference type="GO" id="GO:0016020">
    <property type="term" value="C:membrane"/>
    <property type="evidence" value="ECO:0007669"/>
    <property type="project" value="InterPro"/>
</dbReference>
<feature type="domain" description="Csf1 C-terminal region" evidence="4">
    <location>
        <begin position="2465"/>
        <end position="3217"/>
    </location>
</feature>
<keyword evidence="6" id="KW-1185">Reference proteome</keyword>
<comment type="caution">
    <text evidence="5">The sequence shown here is derived from an EMBL/GenBank/DDBJ whole genome shotgun (WGS) entry which is preliminary data.</text>
</comment>
<feature type="compositionally biased region" description="Basic and acidic residues" evidence="1">
    <location>
        <begin position="193"/>
        <end position="210"/>
    </location>
</feature>
<dbReference type="PANTHER" id="PTHR32085:SF3">
    <property type="entry name" value="PROTEIN CSF1"/>
    <property type="match status" value="1"/>
</dbReference>
<evidence type="ECO:0000259" key="4">
    <source>
        <dbReference type="Pfam" id="PF25038"/>
    </source>
</evidence>
<keyword evidence="2" id="KW-0812">Transmembrane</keyword>
<keyword evidence="2" id="KW-0472">Membrane</keyword>
<feature type="region of interest" description="Disordered" evidence="1">
    <location>
        <begin position="118"/>
        <end position="147"/>
    </location>
</feature>
<dbReference type="OrthoDB" id="10051416at2759"/>
<accession>A0A8J8W0K5</accession>
<feature type="region of interest" description="Disordered" evidence="1">
    <location>
        <begin position="3104"/>
        <end position="3139"/>
    </location>
</feature>
<evidence type="ECO:0000256" key="2">
    <source>
        <dbReference type="SAM" id="Phobius"/>
    </source>
</evidence>
<sequence length="3218" mass="358862">MASTSLTASYLTPDPSFNWFFLLELIVSLILALFFLLYFNRLFATLLSYALRAFTWHYHRIDIDIKSLQLSLLGGRVFFKGIRYHGVNETIFVNGGFITWRYWKRTVARTNLTREPNANEAEKGSFGSKPSCPGDNPSDSTGEQGGIRRTFELPCRVSLTIYGLEWFIYNRTPAYDNILAGFGYKQPFAHVEHESERRPSHRPSEARSSEESCNLRSRPAGRPANGRGCDPSPDAPTSSGSRDAKAESPDTQGPVSYLLQLLPVKLECKKGAIVMGNENTRSVLTVTFDNAEGTIAACRSGPLDLYRQLFDLKFEHPVIQLKPNPDFKQNQIDTAKTLSATHAPDSDSRRGGRRSWSFPFRKGKLWHSIRGLVPYFQSSVESFGSNVKQAGNNPRRQTQDMDMGWTGLSRFLDEMSDDDHNKWNSVEYGRYSTILDSPCLHVTYFWDVPGRVGSQVFENETSSNINNALPPQWGLDLRIEGGTINYGPWADRERIGLQNVFFPNFYRDSEPAEQLAAGVLRQSTVFKLRLEIDEDLTLRIPSREPSKDWQWKGRADAVKGASKSRSQGEKKKTRSKEAEKSHLGADIRPFGWLSLRVGPNSTLNYTMDMVASKLGFRNELSLDLRDSRMSSSVNHGLLWQCPRQTVRCDLSNPLSWNSLRTWNFVVESQGLQLFLLRDHIFLVTDLVSDWASGPPSKYHTFVPFVYKIDLLFPKLQLFVNVNDRNIINNPSDLADNRFIAIKCEDLTSHVVIPLDKFQPDQSAVNFRVNLHDGRVDYLVPPWDTLHTFLPNDRLGTLESLAIEGSYSYFASSSPELIDTLILNIEGRAPRLYLFGFLIKSFLAIKENYFGDEMHFKTLEEYQELAYADERPSNFTGINPHRKSNDMDVIVHVTVADPCALLPESVYDISTCTRLQAASIEVDLRFTNYYMDLHFFLSPVKLDMESITTDSPSNVSGTQLFIDGVSAYGHRLFGLPPAEPTYVCNWDFDVGKVIGECAPEFLQCLTAGVQSFDFSFDNEENSLHPLFPPEIFDVTFLRARIALVHISILLDRSAVVFECQPLSIDFNDWADSKFSKRTRVVTPGIAIAVLDRQSASYSLRTPEKSISPLGLIELAISVSITIRKGDFAEGQLAQQEHIKAHDKRTSRVQWLLHDWEDIGQSSSASNIEEKVLPPSMPIPLMPEPVSRSMFMDRESFHHVLSKRAAGSSRSFLIHSDTSSLWSGESPNRHGARHSQPMYSRMPPSLASAGTFLERRPRGAGNSVSSTKAFETSNPWTPPNFAYWKLVFNRMDIPQFAIDQAAPETRFSTPPAQKTMFLMFADDHITRNNFAVTVPSGIRAYLTPAFLHNLVAMTDALEAKAPRQMIDALQRDVISDIVAEGKSRDPKKATSIAIRVPKIHMRLIDLSNSPDNQLFEFRDEYELVVDNVRVEVEKQATRPEDGVSKNSTEKVTAHASVDRLWVSAEGSRTDALDERAALSFETRDINSWLVAGPSTRAHLQAREIDAVTSVKSVERLALLGRRATEMFGSVAAASQQGLASRTRRIRYLIFIITKSAGDIADPVFLTRISSVLRVDVSHLRQHDSWKIISRIRHIYNSLPAQNKRDLNQMCQADDFPLPEDAHSSVLTGFDQWRAWDLAHVEKSYIMQRIWSNSGAQSTDSDQSIIMSNSVKLFRVCLDPGPRESTLLIEDTSNVVSIVTKASNQEEAAGIGTAITPQLYCSSAHLHLRWELVDFVGKLAEHLSPVVKDVPPTLLVHNETERKLISLHLTAGVDLASVTLDAINVKLALFSEALHGSIVHSPEAIRGRGDQTFAILLSARSCSSELLSQAKSLMVSRISMPYLSVSSISSEKDQGYEQEWRIAGSCSRLRFDMNEDPVSLAHTADRLIEDEIRFIHRLIESLAHQSLPREPATPPTKFAHNSINVVLILQDYLISLSVLPSLTYRVSGDVARTSITSGMSSEIAVDFDVTKHSHAFTSGMGERSRVLSILEIPPINGHVVANLASRQEVEVDVIVELVRLEASAVRSLLGILTGPDLTRVVSDLKESVNVLQVHLREVLSLSDSKPVLESSKNSEDPVVLYKSRLTIAGVEIHAVAPGLKSNTYSAEMILNLGLLQMRLHNGLDRGLVIEYPEFGLDATQIRFELRKQSHLHSEVNGIVSAAIQFQGTSTVRENGQVIRAYHLTSEHWSVELFPETAALVVDLAIYTQERFRTLDLSHEVERLRRLRHRHHHNQQQQLDLQASAGEMPEIQVNDGEATQAFLNAFYSLKFMNIQIVWNMLANSDSSGSHEPEDLVFSIRQVELSNKKKNAAKLRIENMQLQMVPLSASREKRSLNSALMPELVFNVAYSSNDRELWLAFQAAGKSLDIRVTSEFIIPANMIRTSLGSASEALREGKAAWATNPSQDDPGKTRNLFGNKRLRSLLIDVDFAGATVSLQGKQSSESQTFLTATLNGSRVPESKYGQYVQGDTATTATLQAPGVALKVQFEDDGADEPALNAELKVDPSTNALYPTLVPLVKQMTATVKEIMSDQEHPEGKPRRESSAASRLQPQTLMSETAFSAPDPNSILGKCKVNLGLLFNKQEFSLSCQPIARVAATAQFQSIYITVNTVHSAEYGRFLALSLAFNELEASVKHVYSNESTASFNVDSMVLSLMNSKHLGRTSGMSAILRVSPMKVALNAKQVHDSLLFREIWFPADNDNTVPMTPSLEPEQQENPTYIVQRYQQVAAASVFPWNTTVAIEHLQIALDLGSTLGKAEFSIDNFWVSSNKTSDSEQSMCVNLDSVGIEGKGRMAGKVALHSLKIRTSIKWPEEAVGHTPLIQASIAFHQLQAKISFDYQPFLVIQIAEFDFLMYNVRENSGEGGERLFSMLEGDTVQVFCTSLTASQTLAVYQAWQRLVQDKQSAYESSLRELERFLRRKSTALPLQMQARAEKMTAPDEETERIPGSLHTGVVVHIRHVNLGAFPSSFVDNQLFKLEAYAAQARFGVSLETGQIHSALGLTLGQLRVALAGIPRPSSMHLGDLSIGEISQRAASSRGGTILQVPRLVAGMETWQVPGTRQIDYTFHSTFEGKVDVGWNYSRISFIRDMWESHSRALASRLGKPLPPSAVRITGGRASSSGSGSGNQKDGDGDADALSVEPQQDKITAVVNVPQSKYTYTALEPPSIQTPQLRDMGEATPPLEWIGLHREKLPNVTHQIIIVSLLEIAKEVEDAYRKILGA</sequence>
<dbReference type="InterPro" id="IPR056779">
    <property type="entry name" value="Csf1_C"/>
</dbReference>
<dbReference type="Pfam" id="PF25038">
    <property type="entry name" value="Csf1_C"/>
    <property type="match status" value="1"/>
</dbReference>
<feature type="domain" description="Csf1 N-terminal" evidence="3">
    <location>
        <begin position="151"/>
        <end position="867"/>
    </location>
</feature>
<feature type="compositionally biased region" description="Basic and acidic residues" evidence="1">
    <location>
        <begin position="566"/>
        <end position="582"/>
    </location>
</feature>
<feature type="compositionally biased region" description="Basic and acidic residues" evidence="1">
    <location>
        <begin position="2526"/>
        <end position="2540"/>
    </location>
</feature>
<dbReference type="EMBL" id="WIWV01000057">
    <property type="protein sequence ID" value="KAF7715525.1"/>
    <property type="molecule type" value="Genomic_DNA"/>
</dbReference>
<evidence type="ECO:0000313" key="5">
    <source>
        <dbReference type="EMBL" id="KAF7715525.1"/>
    </source>
</evidence>
<dbReference type="PANTHER" id="PTHR32085">
    <property type="entry name" value="PROTEIN CSF1"/>
    <property type="match status" value="1"/>
</dbReference>
<reference evidence="5" key="1">
    <citation type="journal article" date="2020" name="Front. Microbiol.">
        <title>Gene regulatory networks of Penicillium echinulatum 2HH and Penicillium oxalicum 114-2 inferred by a computational biology approach.</title>
        <authorList>
            <person name="Lenz A.R."/>
            <person name="Galan-Vasquez E."/>
            <person name="Balbinot E."/>
            <person name="De Abreu F.P."/>
            <person name="De Oliveira N.S."/>
            <person name="Da Rosa L.O."/>
            <person name="De Avila E Silva S."/>
            <person name="Camassola M."/>
            <person name="Dillon A.J.P."/>
            <person name="Perez-Rueda E."/>
        </authorList>
    </citation>
    <scope>NUCLEOTIDE SEQUENCE</scope>
    <source>
        <strain evidence="5">S1M29</strain>
    </source>
</reference>
<keyword evidence="2" id="KW-1133">Transmembrane helix</keyword>
<dbReference type="Pfam" id="PF21678">
    <property type="entry name" value="Csf1_N"/>
    <property type="match status" value="1"/>
</dbReference>
<evidence type="ECO:0000259" key="3">
    <source>
        <dbReference type="Pfam" id="PF21678"/>
    </source>
</evidence>
<dbReference type="Proteomes" id="UP000631181">
    <property type="component" value="Unassembled WGS sequence"/>
</dbReference>
<organism evidence="5 6">
    <name type="scientific">Penicillium ucsense</name>
    <dbReference type="NCBI Taxonomy" id="2839758"/>
    <lineage>
        <taxon>Eukaryota</taxon>
        <taxon>Fungi</taxon>
        <taxon>Dikarya</taxon>
        <taxon>Ascomycota</taxon>
        <taxon>Pezizomycotina</taxon>
        <taxon>Eurotiomycetes</taxon>
        <taxon>Eurotiomycetidae</taxon>
        <taxon>Eurotiales</taxon>
        <taxon>Aspergillaceae</taxon>
        <taxon>Penicillium</taxon>
    </lineage>
</organism>